<organism evidence="2 3">
    <name type="scientific">Saguinus oedipus</name>
    <name type="common">Cotton-top tamarin</name>
    <name type="synonym">Oedipomidas oedipus</name>
    <dbReference type="NCBI Taxonomy" id="9490"/>
    <lineage>
        <taxon>Eukaryota</taxon>
        <taxon>Metazoa</taxon>
        <taxon>Chordata</taxon>
        <taxon>Craniata</taxon>
        <taxon>Vertebrata</taxon>
        <taxon>Euteleostomi</taxon>
        <taxon>Mammalia</taxon>
        <taxon>Eutheria</taxon>
        <taxon>Euarchontoglires</taxon>
        <taxon>Primates</taxon>
        <taxon>Haplorrhini</taxon>
        <taxon>Platyrrhini</taxon>
        <taxon>Cebidae</taxon>
        <taxon>Callitrichinae</taxon>
        <taxon>Saguinus</taxon>
    </lineage>
</organism>
<accession>A0ABQ9VJ09</accession>
<evidence type="ECO:0000313" key="2">
    <source>
        <dbReference type="EMBL" id="KAK2109337.1"/>
    </source>
</evidence>
<feature type="region of interest" description="Disordered" evidence="1">
    <location>
        <begin position="17"/>
        <end position="40"/>
    </location>
</feature>
<comment type="caution">
    <text evidence="2">The sequence shown here is derived from an EMBL/GenBank/DDBJ whole genome shotgun (WGS) entry which is preliminary data.</text>
</comment>
<proteinExistence type="predicted"/>
<protein>
    <submittedName>
        <fullName evidence="2">Uncharacterized protein</fullName>
    </submittedName>
</protein>
<sequence length="129" mass="13936">MSRTTLRPPIPFNQFLHSRGPLHESASSRPGRSAWPVGAARAPCPAPRLRSMSRLRRLASLCCALLCAPSLLRAALWPSPSSPRCSAPSLHLHWAASPAAAWRDRGRRPCNLCAGALGLVRWAGTRDIG</sequence>
<reference evidence="2 3" key="1">
    <citation type="submission" date="2023-05" db="EMBL/GenBank/DDBJ databases">
        <title>B98-5 Cell Line De Novo Hybrid Assembly: An Optical Mapping Approach.</title>
        <authorList>
            <person name="Kananen K."/>
            <person name="Auerbach J.A."/>
            <person name="Kautto E."/>
            <person name="Blachly J.S."/>
        </authorList>
    </citation>
    <scope>NUCLEOTIDE SEQUENCE [LARGE SCALE GENOMIC DNA]</scope>
    <source>
        <strain evidence="2">B95-8</strain>
        <tissue evidence="2">Cell line</tissue>
    </source>
</reference>
<gene>
    <name evidence="2" type="ORF">P7K49_014502</name>
</gene>
<name>A0ABQ9VJ09_SAGOE</name>
<dbReference type="EMBL" id="JASSZA010000006">
    <property type="protein sequence ID" value="KAK2109337.1"/>
    <property type="molecule type" value="Genomic_DNA"/>
</dbReference>
<evidence type="ECO:0000256" key="1">
    <source>
        <dbReference type="SAM" id="MobiDB-lite"/>
    </source>
</evidence>
<keyword evidence="3" id="KW-1185">Reference proteome</keyword>
<dbReference type="Proteomes" id="UP001266305">
    <property type="component" value="Unassembled WGS sequence"/>
</dbReference>
<evidence type="ECO:0000313" key="3">
    <source>
        <dbReference type="Proteomes" id="UP001266305"/>
    </source>
</evidence>